<dbReference type="GO" id="GO:0016301">
    <property type="term" value="F:kinase activity"/>
    <property type="evidence" value="ECO:0007669"/>
    <property type="project" value="UniProtKB-KW"/>
</dbReference>
<evidence type="ECO:0000256" key="4">
    <source>
        <dbReference type="ARBA" id="ARBA00022777"/>
    </source>
</evidence>
<feature type="non-terminal residue" evidence="9">
    <location>
        <position position="160"/>
    </location>
</feature>
<gene>
    <name evidence="9" type="ORF">SMN809_LOCUS73174</name>
</gene>
<comment type="caution">
    <text evidence="9">The sequence shown here is derived from an EMBL/GenBank/DDBJ whole genome shotgun (WGS) entry which is preliminary data.</text>
</comment>
<sequence length="160" mass="18307">QALREIMGPVDPVRAKTDAPESIRAIYGLDIMRNGLHASSNNKHAREEIRLLFPDFEFVKTKPITFHSNVLTTDATILNDLPITDENDLYYLELHEIMYELAVHTHTNENENEESAVFLTLMGKTSETKKLLLQYADNNIHPLQSNQIDLFHFTDQDVGV</sequence>
<evidence type="ECO:0000259" key="8">
    <source>
        <dbReference type="PROSITE" id="PS50095"/>
    </source>
</evidence>
<dbReference type="AlphaFoldDB" id="A0A8S3I421"/>
<dbReference type="PANTHER" id="PTHR46161:SF3">
    <property type="entry name" value="NUCLEOSIDE DIPHOSPHATE KINASE DDB_G0292928-RELATED"/>
    <property type="match status" value="1"/>
</dbReference>
<keyword evidence="4" id="KW-0418">Kinase</keyword>
<protein>
    <recommendedName>
        <fullName evidence="8">PLAT domain-containing protein</fullName>
    </recommendedName>
</protein>
<dbReference type="InterPro" id="IPR001024">
    <property type="entry name" value="PLAT/LH2_dom"/>
</dbReference>
<dbReference type="SUPFAM" id="SSF49723">
    <property type="entry name" value="Lipase/lipooxygenase domain (PLAT/LH2 domain)"/>
    <property type="match status" value="1"/>
</dbReference>
<reference evidence="9" key="1">
    <citation type="submission" date="2021-02" db="EMBL/GenBank/DDBJ databases">
        <authorList>
            <person name="Nowell W R."/>
        </authorList>
    </citation>
    <scope>NUCLEOTIDE SEQUENCE</scope>
</reference>
<dbReference type="Proteomes" id="UP000676336">
    <property type="component" value="Unassembled WGS sequence"/>
</dbReference>
<evidence type="ECO:0000256" key="5">
    <source>
        <dbReference type="ARBA" id="ARBA00022840"/>
    </source>
</evidence>
<evidence type="ECO:0000256" key="3">
    <source>
        <dbReference type="ARBA" id="ARBA00022741"/>
    </source>
</evidence>
<evidence type="ECO:0000256" key="6">
    <source>
        <dbReference type="PROSITE-ProRule" id="PRU00152"/>
    </source>
</evidence>
<dbReference type="InterPro" id="IPR034907">
    <property type="entry name" value="NDK-like_dom"/>
</dbReference>
<dbReference type="EMBL" id="CAJOBI010327323">
    <property type="protein sequence ID" value="CAF5193741.1"/>
    <property type="molecule type" value="Genomic_DNA"/>
</dbReference>
<keyword evidence="5" id="KW-0067">ATP-binding</keyword>
<dbReference type="Gene3D" id="2.60.60.20">
    <property type="entry name" value="PLAT/LH2 domain"/>
    <property type="match status" value="1"/>
</dbReference>
<evidence type="ECO:0000256" key="1">
    <source>
        <dbReference type="ARBA" id="ARBA00008142"/>
    </source>
</evidence>
<feature type="non-terminal residue" evidence="9">
    <location>
        <position position="1"/>
    </location>
</feature>
<evidence type="ECO:0000256" key="2">
    <source>
        <dbReference type="ARBA" id="ARBA00022679"/>
    </source>
</evidence>
<evidence type="ECO:0000313" key="10">
    <source>
        <dbReference type="Proteomes" id="UP000676336"/>
    </source>
</evidence>
<dbReference type="PANTHER" id="PTHR46161">
    <property type="entry name" value="NUCLEOSIDE DIPHOSPHATE KINASE"/>
    <property type="match status" value="1"/>
</dbReference>
<dbReference type="Gene3D" id="3.30.70.141">
    <property type="entry name" value="Nucleoside diphosphate kinase-like domain"/>
    <property type="match status" value="1"/>
</dbReference>
<dbReference type="Pfam" id="PF00334">
    <property type="entry name" value="NDK"/>
    <property type="match status" value="1"/>
</dbReference>
<keyword evidence="2" id="KW-0808">Transferase</keyword>
<evidence type="ECO:0000313" key="9">
    <source>
        <dbReference type="EMBL" id="CAF5193741.1"/>
    </source>
</evidence>
<comment type="similarity">
    <text evidence="1 7">Belongs to the NDK family.</text>
</comment>
<organism evidence="9 10">
    <name type="scientific">Rotaria magnacalcarata</name>
    <dbReference type="NCBI Taxonomy" id="392030"/>
    <lineage>
        <taxon>Eukaryota</taxon>
        <taxon>Metazoa</taxon>
        <taxon>Spiralia</taxon>
        <taxon>Gnathifera</taxon>
        <taxon>Rotifera</taxon>
        <taxon>Eurotatoria</taxon>
        <taxon>Bdelloidea</taxon>
        <taxon>Philodinida</taxon>
        <taxon>Philodinidae</taxon>
        <taxon>Rotaria</taxon>
    </lineage>
</organism>
<proteinExistence type="inferred from homology"/>
<dbReference type="PROSITE" id="PS51374">
    <property type="entry name" value="NDPK_LIKE"/>
    <property type="match status" value="1"/>
</dbReference>
<accession>A0A8S3I421</accession>
<dbReference type="PROSITE" id="PS50095">
    <property type="entry name" value="PLAT"/>
    <property type="match status" value="1"/>
</dbReference>
<feature type="domain" description="PLAT" evidence="8">
    <location>
        <begin position="97"/>
        <end position="160"/>
    </location>
</feature>
<name>A0A8S3I421_9BILA</name>
<evidence type="ECO:0000256" key="7">
    <source>
        <dbReference type="PROSITE-ProRule" id="PRU00706"/>
    </source>
</evidence>
<keyword evidence="3" id="KW-0547">Nucleotide-binding</keyword>
<dbReference type="InterPro" id="IPR036392">
    <property type="entry name" value="PLAT/LH2_dom_sf"/>
</dbReference>
<dbReference type="GO" id="GO:0005524">
    <property type="term" value="F:ATP binding"/>
    <property type="evidence" value="ECO:0007669"/>
    <property type="project" value="UniProtKB-KW"/>
</dbReference>
<dbReference type="InterPro" id="IPR036850">
    <property type="entry name" value="NDK-like_dom_sf"/>
</dbReference>
<dbReference type="SUPFAM" id="SSF54919">
    <property type="entry name" value="Nucleoside diphosphate kinase, NDK"/>
    <property type="match status" value="1"/>
</dbReference>
<comment type="caution">
    <text evidence="6">Lacks conserved residue(s) required for the propagation of feature annotation.</text>
</comment>